<name>A0A6P0UR24_9FLAO</name>
<keyword evidence="3" id="KW-1185">Reference proteome</keyword>
<feature type="chain" id="PRO_5026726478" description="Nuclear transport factor 2 family protein" evidence="1">
    <location>
        <begin position="19"/>
        <end position="173"/>
    </location>
</feature>
<accession>A0A6P0UR24</accession>
<dbReference type="RefSeq" id="WP_163607503.1">
    <property type="nucleotide sequence ID" value="NZ_JAABOO010000003.1"/>
</dbReference>
<dbReference type="AlphaFoldDB" id="A0A6P0UR24"/>
<feature type="signal peptide" evidence="1">
    <location>
        <begin position="1"/>
        <end position="18"/>
    </location>
</feature>
<evidence type="ECO:0000313" key="2">
    <source>
        <dbReference type="EMBL" id="NER14209.1"/>
    </source>
</evidence>
<keyword evidence="1" id="KW-0732">Signal</keyword>
<evidence type="ECO:0000313" key="3">
    <source>
        <dbReference type="Proteomes" id="UP000468581"/>
    </source>
</evidence>
<evidence type="ECO:0000256" key="1">
    <source>
        <dbReference type="SAM" id="SignalP"/>
    </source>
</evidence>
<dbReference type="Proteomes" id="UP000468581">
    <property type="component" value="Unassembled WGS sequence"/>
</dbReference>
<comment type="caution">
    <text evidence="2">The sequence shown here is derived from an EMBL/GenBank/DDBJ whole genome shotgun (WGS) entry which is preliminary data.</text>
</comment>
<dbReference type="EMBL" id="JAABOO010000003">
    <property type="protein sequence ID" value="NER14209.1"/>
    <property type="molecule type" value="Genomic_DNA"/>
</dbReference>
<protein>
    <recommendedName>
        <fullName evidence="4">Nuclear transport factor 2 family protein</fullName>
    </recommendedName>
</protein>
<gene>
    <name evidence="2" type="ORF">GWK08_12215</name>
</gene>
<reference evidence="2 3" key="1">
    <citation type="submission" date="2020-01" db="EMBL/GenBank/DDBJ databases">
        <title>Leptobacterium flavescens.</title>
        <authorList>
            <person name="Wang G."/>
        </authorList>
    </citation>
    <scope>NUCLEOTIDE SEQUENCE [LARGE SCALE GENOMIC DNA]</scope>
    <source>
        <strain evidence="2 3">KCTC 22160</strain>
    </source>
</reference>
<sequence>MKKITLLLLFLAVSFATAQTTKELEESALRDAKAAADATLKFDFENVLKYTHPKIIEASGGKDALINVLESTFATMKSQGFVFEKAEVNGVSNVVFEQDEYRCIIEGYNQMKLDGKRISSKSYLFGFYNKEQKHWYFLEAARLKNAQLVSVLLPDFKTDIEIPEDEIKTEDIE</sequence>
<organism evidence="2 3">
    <name type="scientific">Leptobacterium flavescens</name>
    <dbReference type="NCBI Taxonomy" id="472055"/>
    <lineage>
        <taxon>Bacteria</taxon>
        <taxon>Pseudomonadati</taxon>
        <taxon>Bacteroidota</taxon>
        <taxon>Flavobacteriia</taxon>
        <taxon>Flavobacteriales</taxon>
        <taxon>Flavobacteriaceae</taxon>
        <taxon>Leptobacterium</taxon>
    </lineage>
</organism>
<proteinExistence type="predicted"/>
<evidence type="ECO:0008006" key="4">
    <source>
        <dbReference type="Google" id="ProtNLM"/>
    </source>
</evidence>